<comment type="function">
    <text evidence="8">Binds the 23S rRNA.</text>
</comment>
<dbReference type="OrthoDB" id="9803251at2"/>
<dbReference type="NCBIfam" id="NF000612">
    <property type="entry name" value="PRK00019.1"/>
    <property type="match status" value="1"/>
</dbReference>
<evidence type="ECO:0000256" key="8">
    <source>
        <dbReference type="HAMAP-Rule" id="MF_00501"/>
    </source>
</evidence>
<dbReference type="Proteomes" id="UP000318995">
    <property type="component" value="Unassembled WGS sequence"/>
</dbReference>
<evidence type="ECO:0000256" key="6">
    <source>
        <dbReference type="ARBA" id="ARBA00023274"/>
    </source>
</evidence>
<dbReference type="EMBL" id="SJPH01000004">
    <property type="protein sequence ID" value="TWT43217.1"/>
    <property type="molecule type" value="Genomic_DNA"/>
</dbReference>
<name>A0A5C5VYJ2_9BACT</name>
<dbReference type="InterPro" id="IPR034704">
    <property type="entry name" value="Ribosomal_bL28/bL31-like_sf"/>
</dbReference>
<sequence length="74" mass="8280">MQADIHPKYHETSVHCGCGNTFVTRSTVPDLRVDICNVCHPFYSGKVKFVDTAGRIDKFKKKFSAAGYASLKKK</sequence>
<proteinExistence type="inferred from homology"/>
<feature type="binding site" evidence="8">
    <location>
        <position position="18"/>
    </location>
    <ligand>
        <name>Zn(2+)</name>
        <dbReference type="ChEBI" id="CHEBI:29105"/>
    </ligand>
</feature>
<dbReference type="NCBIfam" id="TIGR00105">
    <property type="entry name" value="L31"/>
    <property type="match status" value="1"/>
</dbReference>
<keyword evidence="4 8" id="KW-0694">RNA-binding</keyword>
<keyword evidence="3 8" id="KW-0699">rRNA-binding</keyword>
<dbReference type="PROSITE" id="PS01143">
    <property type="entry name" value="RIBOSOMAL_L31"/>
    <property type="match status" value="1"/>
</dbReference>
<evidence type="ECO:0000256" key="3">
    <source>
        <dbReference type="ARBA" id="ARBA00022730"/>
    </source>
</evidence>
<dbReference type="GO" id="GO:0003735">
    <property type="term" value="F:structural constituent of ribosome"/>
    <property type="evidence" value="ECO:0007669"/>
    <property type="project" value="InterPro"/>
</dbReference>
<feature type="binding site" evidence="8">
    <location>
        <position position="39"/>
    </location>
    <ligand>
        <name>Zn(2+)</name>
        <dbReference type="ChEBI" id="CHEBI:29105"/>
    </ligand>
</feature>
<dbReference type="GO" id="GO:0006412">
    <property type="term" value="P:translation"/>
    <property type="evidence" value="ECO:0007669"/>
    <property type="project" value="UniProtKB-UniRule"/>
</dbReference>
<keyword evidence="5 8" id="KW-0689">Ribosomal protein</keyword>
<evidence type="ECO:0000313" key="10">
    <source>
        <dbReference type="Proteomes" id="UP000318995"/>
    </source>
</evidence>
<gene>
    <name evidence="8 9" type="primary">rpmE</name>
    <name evidence="9" type="ORF">Pla111_21670</name>
</gene>
<evidence type="ECO:0000256" key="1">
    <source>
        <dbReference type="ARBA" id="ARBA00009296"/>
    </source>
</evidence>
<dbReference type="SUPFAM" id="SSF143800">
    <property type="entry name" value="L28p-like"/>
    <property type="match status" value="1"/>
</dbReference>
<organism evidence="9 10">
    <name type="scientific">Botrimarina hoheduenensis</name>
    <dbReference type="NCBI Taxonomy" id="2528000"/>
    <lineage>
        <taxon>Bacteria</taxon>
        <taxon>Pseudomonadati</taxon>
        <taxon>Planctomycetota</taxon>
        <taxon>Planctomycetia</taxon>
        <taxon>Pirellulales</taxon>
        <taxon>Lacipirellulaceae</taxon>
        <taxon>Botrimarina</taxon>
    </lineage>
</organism>
<protein>
    <recommendedName>
        <fullName evidence="7 8">Large ribosomal subunit protein bL31</fullName>
    </recommendedName>
</protein>
<dbReference type="AlphaFoldDB" id="A0A5C5VYJ2"/>
<dbReference type="Gene3D" id="4.10.830.30">
    <property type="entry name" value="Ribosomal protein L31"/>
    <property type="match status" value="1"/>
</dbReference>
<dbReference type="PANTHER" id="PTHR33280">
    <property type="entry name" value="50S RIBOSOMAL PROTEIN L31, CHLOROPLASTIC"/>
    <property type="match status" value="1"/>
</dbReference>
<reference evidence="9 10" key="1">
    <citation type="submission" date="2019-02" db="EMBL/GenBank/DDBJ databases">
        <title>Deep-cultivation of Planctomycetes and their phenomic and genomic characterization uncovers novel biology.</title>
        <authorList>
            <person name="Wiegand S."/>
            <person name="Jogler M."/>
            <person name="Boedeker C."/>
            <person name="Pinto D."/>
            <person name="Vollmers J."/>
            <person name="Rivas-Marin E."/>
            <person name="Kohn T."/>
            <person name="Peeters S.H."/>
            <person name="Heuer A."/>
            <person name="Rast P."/>
            <person name="Oberbeckmann S."/>
            <person name="Bunk B."/>
            <person name="Jeske O."/>
            <person name="Meyerdierks A."/>
            <person name="Storesund J.E."/>
            <person name="Kallscheuer N."/>
            <person name="Luecker S."/>
            <person name="Lage O.M."/>
            <person name="Pohl T."/>
            <person name="Merkel B.J."/>
            <person name="Hornburger P."/>
            <person name="Mueller R.-W."/>
            <person name="Bruemmer F."/>
            <person name="Labrenz M."/>
            <person name="Spormann A.M."/>
            <person name="Op Den Camp H."/>
            <person name="Overmann J."/>
            <person name="Amann R."/>
            <person name="Jetten M.S.M."/>
            <person name="Mascher T."/>
            <person name="Medema M.H."/>
            <person name="Devos D.P."/>
            <person name="Kaster A.-K."/>
            <person name="Ovreas L."/>
            <person name="Rohde M."/>
            <person name="Galperin M.Y."/>
            <person name="Jogler C."/>
        </authorList>
    </citation>
    <scope>NUCLEOTIDE SEQUENCE [LARGE SCALE GENOMIC DNA]</scope>
    <source>
        <strain evidence="9 10">Pla111</strain>
    </source>
</reference>
<dbReference type="InterPro" id="IPR027491">
    <property type="entry name" value="Ribosomal_bL31_A"/>
</dbReference>
<comment type="caution">
    <text evidence="9">The sequence shown here is derived from an EMBL/GenBank/DDBJ whole genome shotgun (WGS) entry which is preliminary data.</text>
</comment>
<evidence type="ECO:0000256" key="2">
    <source>
        <dbReference type="ARBA" id="ARBA00011838"/>
    </source>
</evidence>
<dbReference type="GO" id="GO:0005840">
    <property type="term" value="C:ribosome"/>
    <property type="evidence" value="ECO:0007669"/>
    <property type="project" value="UniProtKB-KW"/>
</dbReference>
<keyword evidence="8" id="KW-0479">Metal-binding</keyword>
<dbReference type="GO" id="GO:0019843">
    <property type="term" value="F:rRNA binding"/>
    <property type="evidence" value="ECO:0007669"/>
    <property type="project" value="UniProtKB-KW"/>
</dbReference>
<dbReference type="InterPro" id="IPR002150">
    <property type="entry name" value="Ribosomal_bL31"/>
</dbReference>
<dbReference type="InterPro" id="IPR042105">
    <property type="entry name" value="Ribosomal_bL31_sf"/>
</dbReference>
<evidence type="ECO:0000256" key="4">
    <source>
        <dbReference type="ARBA" id="ARBA00022884"/>
    </source>
</evidence>
<feature type="binding site" evidence="8">
    <location>
        <position position="36"/>
    </location>
    <ligand>
        <name>Zn(2+)</name>
        <dbReference type="ChEBI" id="CHEBI:29105"/>
    </ligand>
</feature>
<comment type="cofactor">
    <cofactor evidence="8">
        <name>Zn(2+)</name>
        <dbReference type="ChEBI" id="CHEBI:29105"/>
    </cofactor>
    <text evidence="8">Binds 1 zinc ion per subunit.</text>
</comment>
<dbReference type="PANTHER" id="PTHR33280:SF1">
    <property type="entry name" value="LARGE RIBOSOMAL SUBUNIT PROTEIN BL31C"/>
    <property type="match status" value="1"/>
</dbReference>
<evidence type="ECO:0000313" key="9">
    <source>
        <dbReference type="EMBL" id="TWT43217.1"/>
    </source>
</evidence>
<keyword evidence="10" id="KW-1185">Reference proteome</keyword>
<dbReference type="HAMAP" id="MF_00501">
    <property type="entry name" value="Ribosomal_bL31_1"/>
    <property type="match status" value="1"/>
</dbReference>
<dbReference type="PRINTS" id="PR01249">
    <property type="entry name" value="RIBOSOMALL31"/>
</dbReference>
<comment type="subunit">
    <text evidence="2 8">Part of the 50S ribosomal subunit.</text>
</comment>
<evidence type="ECO:0000256" key="5">
    <source>
        <dbReference type="ARBA" id="ARBA00022980"/>
    </source>
</evidence>
<dbReference type="Pfam" id="PF01197">
    <property type="entry name" value="Ribosomal_L31"/>
    <property type="match status" value="1"/>
</dbReference>
<evidence type="ECO:0000256" key="7">
    <source>
        <dbReference type="ARBA" id="ARBA00035687"/>
    </source>
</evidence>
<keyword evidence="6 8" id="KW-0687">Ribonucleoprotein</keyword>
<accession>A0A5C5VYJ2</accession>
<keyword evidence="8" id="KW-0862">Zinc</keyword>
<feature type="binding site" evidence="8">
    <location>
        <position position="16"/>
    </location>
    <ligand>
        <name>Zn(2+)</name>
        <dbReference type="ChEBI" id="CHEBI:29105"/>
    </ligand>
</feature>
<dbReference type="GO" id="GO:0046872">
    <property type="term" value="F:metal ion binding"/>
    <property type="evidence" value="ECO:0007669"/>
    <property type="project" value="UniProtKB-KW"/>
</dbReference>
<dbReference type="GO" id="GO:1990904">
    <property type="term" value="C:ribonucleoprotein complex"/>
    <property type="evidence" value="ECO:0007669"/>
    <property type="project" value="UniProtKB-KW"/>
</dbReference>
<dbReference type="RefSeq" id="WP_146574163.1">
    <property type="nucleotide sequence ID" value="NZ_SJPH01000004.1"/>
</dbReference>
<comment type="similarity">
    <text evidence="1 8">Belongs to the bacterial ribosomal protein bL31 family. Type A subfamily.</text>
</comment>